<proteinExistence type="predicted"/>
<evidence type="ECO:0000313" key="1">
    <source>
        <dbReference type="EMBL" id="CAF0922225.1"/>
    </source>
</evidence>
<comment type="caution">
    <text evidence="1">The sequence shown here is derived from an EMBL/GenBank/DDBJ whole genome shotgun (WGS) entry which is preliminary data.</text>
</comment>
<protein>
    <submittedName>
        <fullName evidence="1">Uncharacterized protein</fullName>
    </submittedName>
</protein>
<dbReference type="Proteomes" id="UP000663879">
    <property type="component" value="Unassembled WGS sequence"/>
</dbReference>
<name>A0A814B7R4_9BILA</name>
<organism evidence="1 2">
    <name type="scientific">Brachionus calyciflorus</name>
    <dbReference type="NCBI Taxonomy" id="104777"/>
    <lineage>
        <taxon>Eukaryota</taxon>
        <taxon>Metazoa</taxon>
        <taxon>Spiralia</taxon>
        <taxon>Gnathifera</taxon>
        <taxon>Rotifera</taxon>
        <taxon>Eurotatoria</taxon>
        <taxon>Monogononta</taxon>
        <taxon>Pseudotrocha</taxon>
        <taxon>Ploima</taxon>
        <taxon>Brachionidae</taxon>
        <taxon>Brachionus</taxon>
    </lineage>
</organism>
<reference evidence="1" key="1">
    <citation type="submission" date="2021-02" db="EMBL/GenBank/DDBJ databases">
        <authorList>
            <person name="Nowell W R."/>
        </authorList>
    </citation>
    <scope>NUCLEOTIDE SEQUENCE</scope>
    <source>
        <strain evidence="1">Ploen Becks lab</strain>
    </source>
</reference>
<sequence length="134" mass="15980">MQQRCKNFIFWICPCDLCKEKKKIQLCINCFFRYTERKKIIQKVEMEISELTKIKSHKQLITNENLLKVYRVLNLNNVALKSLSKETIENVRYMEIFYGVNMNENRLHVNESGEIPGNQQANVFYTDSSFLFNI</sequence>
<evidence type="ECO:0000313" key="2">
    <source>
        <dbReference type="Proteomes" id="UP000663879"/>
    </source>
</evidence>
<keyword evidence="2" id="KW-1185">Reference proteome</keyword>
<gene>
    <name evidence="1" type="ORF">OXX778_LOCUS12446</name>
</gene>
<dbReference type="EMBL" id="CAJNOC010002258">
    <property type="protein sequence ID" value="CAF0922225.1"/>
    <property type="molecule type" value="Genomic_DNA"/>
</dbReference>
<dbReference type="AlphaFoldDB" id="A0A814B7R4"/>
<accession>A0A814B7R4</accession>